<evidence type="ECO:0000256" key="1">
    <source>
        <dbReference type="SAM" id="MobiDB-lite"/>
    </source>
</evidence>
<organism evidence="2">
    <name type="scientific">Anopheles atroparvus</name>
    <name type="common">European mosquito</name>
    <dbReference type="NCBI Taxonomy" id="41427"/>
    <lineage>
        <taxon>Eukaryota</taxon>
        <taxon>Metazoa</taxon>
        <taxon>Ecdysozoa</taxon>
        <taxon>Arthropoda</taxon>
        <taxon>Hexapoda</taxon>
        <taxon>Insecta</taxon>
        <taxon>Pterygota</taxon>
        <taxon>Neoptera</taxon>
        <taxon>Endopterygota</taxon>
        <taxon>Diptera</taxon>
        <taxon>Nematocera</taxon>
        <taxon>Culicoidea</taxon>
        <taxon>Culicidae</taxon>
        <taxon>Anophelinae</taxon>
        <taxon>Anopheles</taxon>
    </lineage>
</organism>
<reference evidence="2" key="1">
    <citation type="submission" date="2022-08" db="UniProtKB">
        <authorList>
            <consortium name="EnsemblMetazoa"/>
        </authorList>
    </citation>
    <scope>IDENTIFICATION</scope>
    <source>
        <strain evidence="2">EBRO</strain>
    </source>
</reference>
<sequence>MLPRNVPCVTAPTRAYLIELSELPLTTSRSRYCRQAMPRLWPFSVRRNSQVVEFHTLMVRSPDADTMYFSSKSTTLTAARCPTSTRLSPISIGDTMSHTAIERSCRREREKEGSKTKHYVLTIAPVLTSQTRTVESLDPLMMTLSSYCRHSTDPSMPSEMTRDHSLHTRSARHSEFASSVN</sequence>
<evidence type="ECO:0000313" key="2">
    <source>
        <dbReference type="EnsemblMetazoa" id="AATE018955-PA.1"/>
    </source>
</evidence>
<proteinExistence type="predicted"/>
<dbReference type="AlphaFoldDB" id="A0A182JIZ7"/>
<protein>
    <submittedName>
        <fullName evidence="2">Uncharacterized protein</fullName>
    </submittedName>
</protein>
<accession>A0A182JIZ7</accession>
<dbReference type="EnsemblMetazoa" id="AATE018955-RA">
    <property type="protein sequence ID" value="AATE018955-PA.1"/>
    <property type="gene ID" value="AATE018955"/>
</dbReference>
<name>A0A182JIZ7_ANOAO</name>
<dbReference type="VEuPathDB" id="VectorBase:AATE018955"/>
<feature type="region of interest" description="Disordered" evidence="1">
    <location>
        <begin position="150"/>
        <end position="181"/>
    </location>
</feature>